<reference evidence="2" key="1">
    <citation type="submission" date="2025-08" db="UniProtKB">
        <authorList>
            <consortium name="Ensembl"/>
        </authorList>
    </citation>
    <scope>IDENTIFICATION</scope>
</reference>
<accession>A0A8C5DFZ6</accession>
<dbReference type="Proteomes" id="UP000694680">
    <property type="component" value="Unassembled WGS sequence"/>
</dbReference>
<evidence type="ECO:0000313" key="3">
    <source>
        <dbReference type="Proteomes" id="UP000694680"/>
    </source>
</evidence>
<dbReference type="AlphaFoldDB" id="A0A8C5DFZ6"/>
<protein>
    <recommendedName>
        <fullName evidence="1">BROMI N-terminal domain-containing protein</fullName>
    </recommendedName>
</protein>
<dbReference type="Ensembl" id="ENSGWIT00000005800.1">
    <property type="protein sequence ID" value="ENSGWIP00000005392.1"/>
    <property type="gene ID" value="ENSGWIG00000002917.1"/>
</dbReference>
<feature type="domain" description="BROMI N-terminal" evidence="1">
    <location>
        <begin position="12"/>
        <end position="133"/>
    </location>
</feature>
<gene>
    <name evidence="2" type="primary">tbc1d32</name>
</gene>
<dbReference type="Pfam" id="PF23431">
    <property type="entry name" value="BROMI_N"/>
    <property type="match status" value="1"/>
</dbReference>
<evidence type="ECO:0000313" key="2">
    <source>
        <dbReference type="Ensembl" id="ENSGWIP00000005392.1"/>
    </source>
</evidence>
<name>A0A8C5DFZ6_GOUWI</name>
<reference evidence="2" key="2">
    <citation type="submission" date="2025-09" db="UniProtKB">
        <authorList>
            <consortium name="Ensembl"/>
        </authorList>
    </citation>
    <scope>IDENTIFICATION</scope>
</reference>
<proteinExistence type="predicted"/>
<organism evidence="2 3">
    <name type="scientific">Gouania willdenowi</name>
    <name type="common">Blunt-snouted clingfish</name>
    <name type="synonym">Lepadogaster willdenowi</name>
    <dbReference type="NCBI Taxonomy" id="441366"/>
    <lineage>
        <taxon>Eukaryota</taxon>
        <taxon>Metazoa</taxon>
        <taxon>Chordata</taxon>
        <taxon>Craniata</taxon>
        <taxon>Vertebrata</taxon>
        <taxon>Euteleostomi</taxon>
        <taxon>Actinopterygii</taxon>
        <taxon>Neopterygii</taxon>
        <taxon>Teleostei</taxon>
        <taxon>Neoteleostei</taxon>
        <taxon>Acanthomorphata</taxon>
        <taxon>Ovalentaria</taxon>
        <taxon>Blenniimorphae</taxon>
        <taxon>Blenniiformes</taxon>
        <taxon>Gobiesocoidei</taxon>
        <taxon>Gobiesocidae</taxon>
        <taxon>Gobiesocinae</taxon>
        <taxon>Gouania</taxon>
    </lineage>
</organism>
<dbReference type="InterPro" id="IPR055391">
    <property type="entry name" value="BROMI_N"/>
</dbReference>
<evidence type="ECO:0000259" key="1">
    <source>
        <dbReference type="Pfam" id="PF23431"/>
    </source>
</evidence>
<sequence length="224" mass="24893">MSEVCVEDELDLQSLLKQLLRSISDQISSAPSTEHAEDVLLHLEETDKNFHNYELVKYLRGYVERSLGSVVDEGMKTWTRGEGQHAVGSGHDALIQALTHRTRDSAEYHQMMQTLKSNTTAVVESLIGVSEEELSSQSNVQYVDECSDSDSSFNQVRAGRNADSSHISPHCTGLQTLSLCVCVCYRAMASSDRSSCRFWLNNWMSGSPKRLNVVHFDASASLSL</sequence>
<keyword evidence="3" id="KW-1185">Reference proteome</keyword>